<dbReference type="EMBL" id="JAWZYT010000072">
    <property type="protein sequence ID" value="KAK4328579.1"/>
    <property type="molecule type" value="Genomic_DNA"/>
</dbReference>
<protein>
    <submittedName>
        <fullName evidence="2">Uncharacterized protein</fullName>
    </submittedName>
</protein>
<keyword evidence="3" id="KW-1185">Reference proteome</keyword>
<evidence type="ECO:0000313" key="2">
    <source>
        <dbReference type="EMBL" id="KAK4328579.1"/>
    </source>
</evidence>
<accession>A0AAE1USF1</accession>
<proteinExistence type="predicted"/>
<evidence type="ECO:0000256" key="1">
    <source>
        <dbReference type="SAM" id="MobiDB-lite"/>
    </source>
</evidence>
<dbReference type="Proteomes" id="UP001292094">
    <property type="component" value="Unassembled WGS sequence"/>
</dbReference>
<dbReference type="AlphaFoldDB" id="A0AAE1USF1"/>
<feature type="region of interest" description="Disordered" evidence="1">
    <location>
        <begin position="1"/>
        <end position="25"/>
    </location>
</feature>
<evidence type="ECO:0000313" key="3">
    <source>
        <dbReference type="Proteomes" id="UP001292094"/>
    </source>
</evidence>
<name>A0AAE1USF1_9EUCA</name>
<organism evidence="2 3">
    <name type="scientific">Petrolisthes manimaculis</name>
    <dbReference type="NCBI Taxonomy" id="1843537"/>
    <lineage>
        <taxon>Eukaryota</taxon>
        <taxon>Metazoa</taxon>
        <taxon>Ecdysozoa</taxon>
        <taxon>Arthropoda</taxon>
        <taxon>Crustacea</taxon>
        <taxon>Multicrustacea</taxon>
        <taxon>Malacostraca</taxon>
        <taxon>Eumalacostraca</taxon>
        <taxon>Eucarida</taxon>
        <taxon>Decapoda</taxon>
        <taxon>Pleocyemata</taxon>
        <taxon>Anomura</taxon>
        <taxon>Galatheoidea</taxon>
        <taxon>Porcellanidae</taxon>
        <taxon>Petrolisthes</taxon>
    </lineage>
</organism>
<reference evidence="2" key="1">
    <citation type="submission" date="2023-11" db="EMBL/GenBank/DDBJ databases">
        <title>Genome assemblies of two species of porcelain crab, Petrolisthes cinctipes and Petrolisthes manimaculis (Anomura: Porcellanidae).</title>
        <authorList>
            <person name="Angst P."/>
        </authorList>
    </citation>
    <scope>NUCLEOTIDE SEQUENCE</scope>
    <source>
        <strain evidence="2">PB745_02</strain>
        <tissue evidence="2">Gill</tissue>
    </source>
</reference>
<comment type="caution">
    <text evidence="2">The sequence shown here is derived from an EMBL/GenBank/DDBJ whole genome shotgun (WGS) entry which is preliminary data.</text>
</comment>
<gene>
    <name evidence="2" type="ORF">Pmani_001055</name>
</gene>
<sequence length="105" mass="11544">MPTIVSLHTHTRSPTLGGASSSSPTPYVHRKLFSTIPACRALQRLHMHRCLTPTPLRAHVPNNIHVLLMLLTSHVHVPQKTLPALLPTPYNAASIDAFTSTHTFN</sequence>